<dbReference type="Gene3D" id="3.30.420.10">
    <property type="entry name" value="Ribonuclease H-like superfamily/Ribonuclease H"/>
    <property type="match status" value="1"/>
</dbReference>
<dbReference type="AlphaFoldDB" id="A0A6L2M879"/>
<dbReference type="GO" id="GO:0003676">
    <property type="term" value="F:nucleic acid binding"/>
    <property type="evidence" value="ECO:0007669"/>
    <property type="project" value="InterPro"/>
</dbReference>
<dbReference type="InterPro" id="IPR036397">
    <property type="entry name" value="RNaseH_sf"/>
</dbReference>
<dbReference type="PANTHER" id="PTHR42648:SF28">
    <property type="entry name" value="TRANSPOSON-ENCODED PROTEIN WITH RIBONUCLEASE H-LIKE AND RETROVIRUS ZINC FINGER-LIKE DOMAINS"/>
    <property type="match status" value="1"/>
</dbReference>
<dbReference type="CDD" id="cd09272">
    <property type="entry name" value="RNase_HI_RT_Ty1"/>
    <property type="match status" value="1"/>
</dbReference>
<sequence>MAKIMVFGDYQIGNVTILRVYYMEGLGHNLFSIGQFYDSNLEVAFCQHTCYVCNLEGVNLLTGSRRNNLYTFSFARQSLVRGLPKLKFEKDNLCSACAMGKSKNKTHKPKSKDTNQEKLYLLHIDLCGPMRVMSIGKKTDNGSEFVYQTLREYYETVGIFHETSVARSPQQNGIVERRNHTLIEAARTILEPVLYEMTPATISSGLVPNPSSSTPFVPPLRTDWDMLFQPLFDELLTPPPRVDHPDPKASAPITEVVAPELAASTGLPSLTFVDQDTPSLSSVDPTLLLYRESKELLLVQIYVDDIIFAASTPELCDKYGFESCDPVDTPMVDKSKLDKNKERKAVDPLHYRGMIAFADVDHAGCQDTRRSTSGSMQFMGDRLVSWSSKRQKGVAISSMEAEYITLSGCCAHILLMISQLTDCGLGFNKIPMGKLRQHQYLAQITYVSDLFHTKSLKQRLLLLGKKVEAMSKSAWIEKDQIDNFLKERRLMRSLEKFVERFDTQDRNPVKEILHKLNLTDHSLLFWVQQQQSNQSCHANCAKFSCDMRTSSFVHLEKKKRSWMHRKGDASQTFDQDYSNDCQKEPTEFLSFSLSKVANSTNNFSINNKLGQGGFGPVPKGVLEGREIVVK</sequence>
<dbReference type="InterPro" id="IPR001584">
    <property type="entry name" value="Integrase_cat-core"/>
</dbReference>
<protein>
    <submittedName>
        <fullName evidence="2">Copia protein</fullName>
    </submittedName>
</protein>
<dbReference type="InterPro" id="IPR039537">
    <property type="entry name" value="Retrotran_Ty1/copia-like"/>
</dbReference>
<gene>
    <name evidence="2" type="ORF">Tci_042119</name>
</gene>
<dbReference type="InterPro" id="IPR012337">
    <property type="entry name" value="RNaseH-like_sf"/>
</dbReference>
<feature type="domain" description="Integrase catalytic" evidence="1">
    <location>
        <begin position="139"/>
        <end position="260"/>
    </location>
</feature>
<proteinExistence type="predicted"/>
<organism evidence="2">
    <name type="scientific">Tanacetum cinerariifolium</name>
    <name type="common">Dalmatian daisy</name>
    <name type="synonym">Chrysanthemum cinerariifolium</name>
    <dbReference type="NCBI Taxonomy" id="118510"/>
    <lineage>
        <taxon>Eukaryota</taxon>
        <taxon>Viridiplantae</taxon>
        <taxon>Streptophyta</taxon>
        <taxon>Embryophyta</taxon>
        <taxon>Tracheophyta</taxon>
        <taxon>Spermatophyta</taxon>
        <taxon>Magnoliopsida</taxon>
        <taxon>eudicotyledons</taxon>
        <taxon>Gunneridae</taxon>
        <taxon>Pentapetalae</taxon>
        <taxon>asterids</taxon>
        <taxon>campanulids</taxon>
        <taxon>Asterales</taxon>
        <taxon>Asteraceae</taxon>
        <taxon>Asteroideae</taxon>
        <taxon>Anthemideae</taxon>
        <taxon>Anthemidinae</taxon>
        <taxon>Tanacetum</taxon>
    </lineage>
</organism>
<dbReference type="SUPFAM" id="SSF53098">
    <property type="entry name" value="Ribonuclease H-like"/>
    <property type="match status" value="1"/>
</dbReference>
<evidence type="ECO:0000259" key="1">
    <source>
        <dbReference type="PROSITE" id="PS50994"/>
    </source>
</evidence>
<dbReference type="PROSITE" id="PS50994">
    <property type="entry name" value="INTEGRASE"/>
    <property type="match status" value="1"/>
</dbReference>
<reference evidence="2" key="1">
    <citation type="journal article" date="2019" name="Sci. Rep.">
        <title>Draft genome of Tanacetum cinerariifolium, the natural source of mosquito coil.</title>
        <authorList>
            <person name="Yamashiro T."/>
            <person name="Shiraishi A."/>
            <person name="Satake H."/>
            <person name="Nakayama K."/>
        </authorList>
    </citation>
    <scope>NUCLEOTIDE SEQUENCE</scope>
</reference>
<dbReference type="GO" id="GO:0015074">
    <property type="term" value="P:DNA integration"/>
    <property type="evidence" value="ECO:0007669"/>
    <property type="project" value="InterPro"/>
</dbReference>
<comment type="caution">
    <text evidence="2">The sequence shown here is derived from an EMBL/GenBank/DDBJ whole genome shotgun (WGS) entry which is preliminary data.</text>
</comment>
<dbReference type="EMBL" id="BKCJ010006060">
    <property type="protein sequence ID" value="GEU70141.1"/>
    <property type="molecule type" value="Genomic_DNA"/>
</dbReference>
<dbReference type="Gene3D" id="3.30.200.20">
    <property type="entry name" value="Phosphorylase Kinase, domain 1"/>
    <property type="match status" value="1"/>
</dbReference>
<accession>A0A6L2M879</accession>
<evidence type="ECO:0000313" key="2">
    <source>
        <dbReference type="EMBL" id="GEU70141.1"/>
    </source>
</evidence>
<dbReference type="SUPFAM" id="SSF56112">
    <property type="entry name" value="Protein kinase-like (PK-like)"/>
    <property type="match status" value="1"/>
</dbReference>
<dbReference type="InterPro" id="IPR011009">
    <property type="entry name" value="Kinase-like_dom_sf"/>
</dbReference>
<name>A0A6L2M879_TANCI</name>
<dbReference type="PANTHER" id="PTHR42648">
    <property type="entry name" value="TRANSPOSASE, PUTATIVE-RELATED"/>
    <property type="match status" value="1"/>
</dbReference>